<dbReference type="SUPFAM" id="SSF117281">
    <property type="entry name" value="Kelch motif"/>
    <property type="match status" value="1"/>
</dbReference>
<accession>A0AAW1YF12</accession>
<dbReference type="InterPro" id="IPR015915">
    <property type="entry name" value="Kelch-typ_b-propeller"/>
</dbReference>
<reference evidence="1 2" key="1">
    <citation type="journal article" date="2023" name="G3 (Bethesda)">
        <title>A chromosome-length genome assembly and annotation of blackberry (Rubus argutus, cv. 'Hillquist').</title>
        <authorList>
            <person name="Bruna T."/>
            <person name="Aryal R."/>
            <person name="Dudchenko O."/>
            <person name="Sargent D.J."/>
            <person name="Mead D."/>
            <person name="Buti M."/>
            <person name="Cavallini A."/>
            <person name="Hytonen T."/>
            <person name="Andres J."/>
            <person name="Pham M."/>
            <person name="Weisz D."/>
            <person name="Mascagni F."/>
            <person name="Usai G."/>
            <person name="Natali L."/>
            <person name="Bassil N."/>
            <person name="Fernandez G.E."/>
            <person name="Lomsadze A."/>
            <person name="Armour M."/>
            <person name="Olukolu B."/>
            <person name="Poorten T."/>
            <person name="Britton C."/>
            <person name="Davik J."/>
            <person name="Ashrafi H."/>
            <person name="Aiden E.L."/>
            <person name="Borodovsky M."/>
            <person name="Worthington M."/>
        </authorList>
    </citation>
    <scope>NUCLEOTIDE SEQUENCE [LARGE SCALE GENOMIC DNA]</scope>
    <source>
        <strain evidence="1">PI 553951</strain>
    </source>
</reference>
<organism evidence="1 2">
    <name type="scientific">Rubus argutus</name>
    <name type="common">Southern blackberry</name>
    <dbReference type="NCBI Taxonomy" id="59490"/>
    <lineage>
        <taxon>Eukaryota</taxon>
        <taxon>Viridiplantae</taxon>
        <taxon>Streptophyta</taxon>
        <taxon>Embryophyta</taxon>
        <taxon>Tracheophyta</taxon>
        <taxon>Spermatophyta</taxon>
        <taxon>Magnoliopsida</taxon>
        <taxon>eudicotyledons</taxon>
        <taxon>Gunneridae</taxon>
        <taxon>Pentapetalae</taxon>
        <taxon>rosids</taxon>
        <taxon>fabids</taxon>
        <taxon>Rosales</taxon>
        <taxon>Rosaceae</taxon>
        <taxon>Rosoideae</taxon>
        <taxon>Rosoideae incertae sedis</taxon>
        <taxon>Rubus</taxon>
    </lineage>
</organism>
<gene>
    <name evidence="1" type="ORF">M0R45_003287</name>
</gene>
<protein>
    <submittedName>
        <fullName evidence="1">Uncharacterized protein</fullName>
    </submittedName>
</protein>
<proteinExistence type="predicted"/>
<dbReference type="Pfam" id="PF07893">
    <property type="entry name" value="DUF1668"/>
    <property type="match status" value="1"/>
</dbReference>
<dbReference type="InterPro" id="IPR012871">
    <property type="entry name" value="DUF1668_ORYSA"/>
</dbReference>
<comment type="caution">
    <text evidence="1">The sequence shown here is derived from an EMBL/GenBank/DDBJ whole genome shotgun (WGS) entry which is preliminary data.</text>
</comment>
<evidence type="ECO:0000313" key="1">
    <source>
        <dbReference type="EMBL" id="KAK9947674.1"/>
    </source>
</evidence>
<dbReference type="AlphaFoldDB" id="A0AAW1YF12"/>
<dbReference type="Gene3D" id="2.120.10.80">
    <property type="entry name" value="Kelch-type beta propeller"/>
    <property type="match status" value="1"/>
</dbReference>
<dbReference type="Proteomes" id="UP001457282">
    <property type="component" value="Unassembled WGS sequence"/>
</dbReference>
<evidence type="ECO:0000313" key="2">
    <source>
        <dbReference type="Proteomes" id="UP001457282"/>
    </source>
</evidence>
<name>A0AAW1YF12_RUBAR</name>
<keyword evidence="2" id="KW-1185">Reference proteome</keyword>
<dbReference type="EMBL" id="JBEDUW010000001">
    <property type="protein sequence ID" value="KAK9947674.1"/>
    <property type="molecule type" value="Genomic_DNA"/>
</dbReference>
<sequence>MEPEPEPEVEPETEPWRSNPCPFNWVERSYFCLIEKEEGALELDDEDLDKSLYMCTSEMEKDYCSYNVRAIKLSRLFSSEINQLDEVAYEFGQHLPIFAGCGVFGSEIIFAGGSRVREYGSLERDCSKDLYAFDTDNRYHSPEAKKPKTDVDHVKNPKPFKKMAASFRQGKHRPLLVELGGKLYSLSGKPIYEPAPTNPAFEVFDAVEGTWSPLAEPPFLVLGDPDFKFAHFSYIVTGTKIFVSNKEVLDPTPRKSFEKPFDCYVFCFDVAHPHKGWRKISNFFQIKVKGFLDSLLDETPVVHTWSPLISMTSTPFHGRALALDLDLHNGDDLKLVFTYSFGKPTEIQVHVMSYSEERMLYINSFELTQLPPECNEPTEYNFVYLGGQKVSLVLSRFGQNRNMDEDQYSEYEYGIQKMSLVVIPFTFTYYLDWTLHVNFKVLSTRILEYYTKENSSEHPEVVGCYVL</sequence>